<dbReference type="Pfam" id="PF21274">
    <property type="entry name" value="Rng_hyd_C"/>
    <property type="match status" value="1"/>
</dbReference>
<accession>A0A9P4QEK4</accession>
<dbReference type="Pfam" id="PF01494">
    <property type="entry name" value="FAD_binding_3"/>
    <property type="match status" value="1"/>
</dbReference>
<dbReference type="InterPro" id="IPR002938">
    <property type="entry name" value="FAD-bd"/>
</dbReference>
<gene>
    <name evidence="5" type="ORF">K431DRAFT_281850</name>
</gene>
<name>A0A9P4QEK4_9PEZI</name>
<dbReference type="PRINTS" id="PR00420">
    <property type="entry name" value="RNGMNOXGNASE"/>
</dbReference>
<keyword evidence="1" id="KW-0285">Flavoprotein</keyword>
<reference evidence="5" key="1">
    <citation type="journal article" date="2020" name="Stud. Mycol.">
        <title>101 Dothideomycetes genomes: a test case for predicting lifestyles and emergence of pathogens.</title>
        <authorList>
            <person name="Haridas S."/>
            <person name="Albert R."/>
            <person name="Binder M."/>
            <person name="Bloem J."/>
            <person name="Labutti K."/>
            <person name="Salamov A."/>
            <person name="Andreopoulos B."/>
            <person name="Baker S."/>
            <person name="Barry K."/>
            <person name="Bills G."/>
            <person name="Bluhm B."/>
            <person name="Cannon C."/>
            <person name="Castanera R."/>
            <person name="Culley D."/>
            <person name="Daum C."/>
            <person name="Ezra D."/>
            <person name="Gonzalez J."/>
            <person name="Henrissat B."/>
            <person name="Kuo A."/>
            <person name="Liang C."/>
            <person name="Lipzen A."/>
            <person name="Lutzoni F."/>
            <person name="Magnuson J."/>
            <person name="Mondo S."/>
            <person name="Nolan M."/>
            <person name="Ohm R."/>
            <person name="Pangilinan J."/>
            <person name="Park H.-J."/>
            <person name="Ramirez L."/>
            <person name="Alfaro M."/>
            <person name="Sun H."/>
            <person name="Tritt A."/>
            <person name="Yoshinaga Y."/>
            <person name="Zwiers L.-H."/>
            <person name="Turgeon B."/>
            <person name="Goodwin S."/>
            <person name="Spatafora J."/>
            <person name="Crous P."/>
            <person name="Grigoriev I."/>
        </authorList>
    </citation>
    <scope>NUCLEOTIDE SEQUENCE</scope>
    <source>
        <strain evidence="5">CBS 116435</strain>
    </source>
</reference>
<evidence type="ECO:0000313" key="5">
    <source>
        <dbReference type="EMBL" id="KAF2724420.1"/>
    </source>
</evidence>
<dbReference type="Gene3D" id="3.30.9.10">
    <property type="entry name" value="D-Amino Acid Oxidase, subunit A, domain 2"/>
    <property type="match status" value="1"/>
</dbReference>
<dbReference type="Gene3D" id="3.40.30.120">
    <property type="match status" value="1"/>
</dbReference>
<proteinExistence type="predicted"/>
<dbReference type="InterPro" id="IPR050641">
    <property type="entry name" value="RIFMO-like"/>
</dbReference>
<dbReference type="Gene3D" id="3.50.50.60">
    <property type="entry name" value="FAD/NAD(P)-binding domain"/>
    <property type="match status" value="1"/>
</dbReference>
<feature type="domain" description="FAD-binding" evidence="4">
    <location>
        <begin position="29"/>
        <end position="392"/>
    </location>
</feature>
<evidence type="ECO:0000256" key="2">
    <source>
        <dbReference type="ARBA" id="ARBA00022827"/>
    </source>
</evidence>
<evidence type="ECO:0000256" key="3">
    <source>
        <dbReference type="ARBA" id="ARBA00023002"/>
    </source>
</evidence>
<sequence>MAPQVTDWSANSNGAYYSSQPVATVEIPYLIIGAGPAGASLACFLSQHGLTGIIVSAQSGTSKEPRAHITNPAAQECLRDIGLVGDVLRHATAQESMAHTRWCHSMTGDEFARIGSWGNQPERQGDYMAASPCKHVDLPQTMLEPVLVKRAVDSGWKVRFDTLFEGFGREGEKVVSTLSDKISGTRFRVRSKYLFGCDGGRSQVVRQLGIPMIKKPGQGLAINVLAKADLGGYMKHRTGNLHWVFQPEKDHPVWGWSALFRMVKPWHEWMVIFFPQPGFTDFDVEPTKEEYMKRIKQLIDNDDIDVEILDVAKWFVNETVAERYSDGHNIHLLGDAAHRHPPFNGLGSNTCVQDAYNLAWKVAYVEKDLASASLLDTFSLERQPIGAGVITRANQGLRDHIHVWEALGALPEDIEERRKQFAELAASTEEGRARRLNLREAVKGTGREFGGIGIEMNQWYESSAVIHSSEKQARRPPPEDPVLEYQITTYPGARLPHAWLNRRSPDGPNISTIDLAGQGAFCLLTGVGGNAWKRAASDVGQILGVVINAHSIGWMQDWEDVYDDWSQRREVEEDGCVLCRPDRTVCWRSMRSSDKPKVILATVMGSVLGRIS</sequence>
<keyword evidence="6" id="KW-1185">Reference proteome</keyword>
<evidence type="ECO:0000313" key="6">
    <source>
        <dbReference type="Proteomes" id="UP000799441"/>
    </source>
</evidence>
<dbReference type="AlphaFoldDB" id="A0A9P4QEK4"/>
<dbReference type="GO" id="GO:0016709">
    <property type="term" value="F:oxidoreductase activity, acting on paired donors, with incorporation or reduction of molecular oxygen, NAD(P)H as one donor, and incorporation of one atom of oxygen"/>
    <property type="evidence" value="ECO:0007669"/>
    <property type="project" value="UniProtKB-ARBA"/>
</dbReference>
<comment type="caution">
    <text evidence="5">The sequence shown here is derived from an EMBL/GenBank/DDBJ whole genome shotgun (WGS) entry which is preliminary data.</text>
</comment>
<dbReference type="GO" id="GO:0071949">
    <property type="term" value="F:FAD binding"/>
    <property type="evidence" value="ECO:0007669"/>
    <property type="project" value="InterPro"/>
</dbReference>
<dbReference type="EMBL" id="MU003771">
    <property type="protein sequence ID" value="KAF2724420.1"/>
    <property type="molecule type" value="Genomic_DNA"/>
</dbReference>
<dbReference type="OrthoDB" id="2690153at2759"/>
<dbReference type="PANTHER" id="PTHR43004">
    <property type="entry name" value="TRK SYSTEM POTASSIUM UPTAKE PROTEIN"/>
    <property type="match status" value="1"/>
</dbReference>
<evidence type="ECO:0000259" key="4">
    <source>
        <dbReference type="Pfam" id="PF01494"/>
    </source>
</evidence>
<dbReference type="InterPro" id="IPR036188">
    <property type="entry name" value="FAD/NAD-bd_sf"/>
</dbReference>
<dbReference type="PANTHER" id="PTHR43004:SF8">
    <property type="entry name" value="FAD-BINDING DOMAIN-CONTAINING PROTEIN-RELATED"/>
    <property type="match status" value="1"/>
</dbReference>
<dbReference type="Proteomes" id="UP000799441">
    <property type="component" value="Unassembled WGS sequence"/>
</dbReference>
<evidence type="ECO:0000256" key="1">
    <source>
        <dbReference type="ARBA" id="ARBA00022630"/>
    </source>
</evidence>
<keyword evidence="3" id="KW-0560">Oxidoreductase</keyword>
<organism evidence="5 6">
    <name type="scientific">Polychaeton citri CBS 116435</name>
    <dbReference type="NCBI Taxonomy" id="1314669"/>
    <lineage>
        <taxon>Eukaryota</taxon>
        <taxon>Fungi</taxon>
        <taxon>Dikarya</taxon>
        <taxon>Ascomycota</taxon>
        <taxon>Pezizomycotina</taxon>
        <taxon>Dothideomycetes</taxon>
        <taxon>Dothideomycetidae</taxon>
        <taxon>Capnodiales</taxon>
        <taxon>Capnodiaceae</taxon>
        <taxon>Polychaeton</taxon>
    </lineage>
</organism>
<dbReference type="SUPFAM" id="SSF51905">
    <property type="entry name" value="FAD/NAD(P)-binding domain"/>
    <property type="match status" value="1"/>
</dbReference>
<keyword evidence="2" id="KW-0274">FAD</keyword>
<protein>
    <recommendedName>
        <fullName evidence="4">FAD-binding domain-containing protein</fullName>
    </recommendedName>
</protein>